<evidence type="ECO:0000313" key="9">
    <source>
        <dbReference type="Proteomes" id="UP001183176"/>
    </source>
</evidence>
<keyword evidence="3 5" id="KW-0238">DNA-binding</keyword>
<dbReference type="PANTHER" id="PTHR30349:SF64">
    <property type="entry name" value="PROPHAGE INTEGRASE INTD-RELATED"/>
    <property type="match status" value="1"/>
</dbReference>
<keyword evidence="9" id="KW-1185">Reference proteome</keyword>
<evidence type="ECO:0000256" key="3">
    <source>
        <dbReference type="ARBA" id="ARBA00023125"/>
    </source>
</evidence>
<dbReference type="InterPro" id="IPR011010">
    <property type="entry name" value="DNA_brk_join_enz"/>
</dbReference>
<feature type="domain" description="Core-binding (CB)" evidence="7">
    <location>
        <begin position="71"/>
        <end position="149"/>
    </location>
</feature>
<evidence type="ECO:0000256" key="5">
    <source>
        <dbReference type="PROSITE-ProRule" id="PRU01248"/>
    </source>
</evidence>
<proteinExistence type="inferred from homology"/>
<dbReference type="InterPro" id="IPR010998">
    <property type="entry name" value="Integrase_recombinase_N"/>
</dbReference>
<accession>A0ABU2JGU1</accession>
<gene>
    <name evidence="8" type="ORF">RM423_21615</name>
</gene>
<dbReference type="InterPro" id="IPR050090">
    <property type="entry name" value="Tyrosine_recombinase_XerCD"/>
</dbReference>
<dbReference type="Pfam" id="PF00589">
    <property type="entry name" value="Phage_integrase"/>
    <property type="match status" value="1"/>
</dbReference>
<evidence type="ECO:0000256" key="2">
    <source>
        <dbReference type="ARBA" id="ARBA00022908"/>
    </source>
</evidence>
<dbReference type="InterPro" id="IPR058717">
    <property type="entry name" value="Phage_L5_Integrase_N"/>
</dbReference>
<organism evidence="8 9">
    <name type="scientific">Jatrophihabitans lederbergiae</name>
    <dbReference type="NCBI Taxonomy" id="3075547"/>
    <lineage>
        <taxon>Bacteria</taxon>
        <taxon>Bacillati</taxon>
        <taxon>Actinomycetota</taxon>
        <taxon>Actinomycetes</taxon>
        <taxon>Jatrophihabitantales</taxon>
        <taxon>Jatrophihabitantaceae</taxon>
        <taxon>Jatrophihabitans</taxon>
    </lineage>
</organism>
<dbReference type="PANTHER" id="PTHR30349">
    <property type="entry name" value="PHAGE INTEGRASE-RELATED"/>
    <property type="match status" value="1"/>
</dbReference>
<comment type="similarity">
    <text evidence="1">Belongs to the 'phage' integrase family.</text>
</comment>
<evidence type="ECO:0000259" key="6">
    <source>
        <dbReference type="PROSITE" id="PS51898"/>
    </source>
</evidence>
<reference evidence="9" key="1">
    <citation type="submission" date="2023-07" db="EMBL/GenBank/DDBJ databases">
        <title>30 novel species of actinomycetes from the DSMZ collection.</title>
        <authorList>
            <person name="Nouioui I."/>
        </authorList>
    </citation>
    <scope>NUCLEOTIDE SEQUENCE [LARGE SCALE GENOMIC DNA]</scope>
    <source>
        <strain evidence="9">DSM 44399</strain>
    </source>
</reference>
<dbReference type="PROSITE" id="PS51900">
    <property type="entry name" value="CB"/>
    <property type="match status" value="1"/>
</dbReference>
<dbReference type="InterPro" id="IPR013762">
    <property type="entry name" value="Integrase-like_cat_sf"/>
</dbReference>
<name>A0ABU2JGU1_9ACTN</name>
<sequence length="378" mass="41544">MAKRGGKPFGSLRQLPSKRWQARYFGPDGVRYSAPLTFDTKGDAETWLSTIRADISRGVWKPAGRTTGAPMIFGEYADTWLTERDLRPRTHEHYKLLVDRQIRPTFGAVAVKDITPESVRRWHSTTAAATPTLRAHAYALLRTIMNTAVTDDIIPANPCRIRGAGQAKRARKIKPATLDELTVLVAAMPERYRLMTLLAAWTQLRFGELTELRRGDIDVKKSTIHVRRGVVRVDGEAIVGRPKSEAGIRDVAVPPHLMPMVKAHLSEQITGGRDGLLFTSSTGAQISPSTLYRSFYPARAKAGRPDLRWHDLRHTGAVLAASTGATLAELMSRLGHSTPGAALRYQHAAEGRDVAIARALSVLAADADLVTRPDALEV</sequence>
<dbReference type="InterPro" id="IPR004107">
    <property type="entry name" value="Integrase_SAM-like_N"/>
</dbReference>
<protein>
    <submittedName>
        <fullName evidence="8">Tyrosine-type recombinase/integrase</fullName>
    </submittedName>
</protein>
<dbReference type="Pfam" id="PF26003">
    <property type="entry name" value="Integrase_N_phage"/>
    <property type="match status" value="1"/>
</dbReference>
<evidence type="ECO:0000313" key="8">
    <source>
        <dbReference type="EMBL" id="MDT0263976.1"/>
    </source>
</evidence>
<dbReference type="PROSITE" id="PS51898">
    <property type="entry name" value="TYR_RECOMBINASE"/>
    <property type="match status" value="1"/>
</dbReference>
<dbReference type="SUPFAM" id="SSF56349">
    <property type="entry name" value="DNA breaking-rejoining enzymes"/>
    <property type="match status" value="1"/>
</dbReference>
<dbReference type="InterPro" id="IPR044068">
    <property type="entry name" value="CB"/>
</dbReference>
<dbReference type="CDD" id="cd01189">
    <property type="entry name" value="INT_ICEBs1_C_like"/>
    <property type="match status" value="1"/>
</dbReference>
<dbReference type="EMBL" id="JAVREH010000062">
    <property type="protein sequence ID" value="MDT0263976.1"/>
    <property type="molecule type" value="Genomic_DNA"/>
</dbReference>
<evidence type="ECO:0000256" key="1">
    <source>
        <dbReference type="ARBA" id="ARBA00008857"/>
    </source>
</evidence>
<dbReference type="Proteomes" id="UP001183176">
    <property type="component" value="Unassembled WGS sequence"/>
</dbReference>
<dbReference type="Gene3D" id="1.10.150.130">
    <property type="match status" value="1"/>
</dbReference>
<keyword evidence="4" id="KW-0233">DNA recombination</keyword>
<comment type="caution">
    <text evidence="8">The sequence shown here is derived from an EMBL/GenBank/DDBJ whole genome shotgun (WGS) entry which is preliminary data.</text>
</comment>
<dbReference type="RefSeq" id="WP_311425119.1">
    <property type="nucleotide sequence ID" value="NZ_JAVREH010000062.1"/>
</dbReference>
<keyword evidence="2" id="KW-0229">DNA integration</keyword>
<dbReference type="Gene3D" id="1.10.443.10">
    <property type="entry name" value="Intergrase catalytic core"/>
    <property type="match status" value="1"/>
</dbReference>
<dbReference type="InterPro" id="IPR002104">
    <property type="entry name" value="Integrase_catalytic"/>
</dbReference>
<feature type="domain" description="Tyr recombinase" evidence="6">
    <location>
        <begin position="171"/>
        <end position="358"/>
    </location>
</feature>
<dbReference type="Pfam" id="PF14659">
    <property type="entry name" value="Phage_int_SAM_3"/>
    <property type="match status" value="1"/>
</dbReference>
<evidence type="ECO:0000256" key="4">
    <source>
        <dbReference type="ARBA" id="ARBA00023172"/>
    </source>
</evidence>
<evidence type="ECO:0000259" key="7">
    <source>
        <dbReference type="PROSITE" id="PS51900"/>
    </source>
</evidence>